<reference evidence="1" key="1">
    <citation type="submission" date="2022-04" db="EMBL/GenBank/DDBJ databases">
        <title>A functionally conserved STORR gene fusion in Papaver species that diverged 16.8 million years ago.</title>
        <authorList>
            <person name="Catania T."/>
        </authorList>
    </citation>
    <scope>NUCLEOTIDE SEQUENCE</scope>
    <source>
        <strain evidence="1">S-188037</strain>
    </source>
</reference>
<evidence type="ECO:0000313" key="2">
    <source>
        <dbReference type="Proteomes" id="UP001202328"/>
    </source>
</evidence>
<accession>A0AAD4XD15</accession>
<proteinExistence type="predicted"/>
<keyword evidence="2" id="KW-1185">Reference proteome</keyword>
<comment type="caution">
    <text evidence="1">The sequence shown here is derived from an EMBL/GenBank/DDBJ whole genome shotgun (WGS) entry which is preliminary data.</text>
</comment>
<organism evidence="1 2">
    <name type="scientific">Papaver atlanticum</name>
    <dbReference type="NCBI Taxonomy" id="357466"/>
    <lineage>
        <taxon>Eukaryota</taxon>
        <taxon>Viridiplantae</taxon>
        <taxon>Streptophyta</taxon>
        <taxon>Embryophyta</taxon>
        <taxon>Tracheophyta</taxon>
        <taxon>Spermatophyta</taxon>
        <taxon>Magnoliopsida</taxon>
        <taxon>Ranunculales</taxon>
        <taxon>Papaveraceae</taxon>
        <taxon>Papaveroideae</taxon>
        <taxon>Papaver</taxon>
    </lineage>
</organism>
<dbReference type="EMBL" id="JAJJMB010011896">
    <property type="protein sequence ID" value="KAI3895621.1"/>
    <property type="molecule type" value="Genomic_DNA"/>
</dbReference>
<sequence>MIEKVSEVSPTGCACDEGWFNYVQLHPFEIKFNRRGFNREEKKWYYSVLISCFRKDSNSRRAEKQTSPPSLSFIRLGSDVFWRHSTNPIRDLREWDSNIRYG</sequence>
<evidence type="ECO:0000313" key="1">
    <source>
        <dbReference type="EMBL" id="KAI3895621.1"/>
    </source>
</evidence>
<protein>
    <submittedName>
        <fullName evidence="1">Uncharacterized protein</fullName>
    </submittedName>
</protein>
<dbReference type="Proteomes" id="UP001202328">
    <property type="component" value="Unassembled WGS sequence"/>
</dbReference>
<gene>
    <name evidence="1" type="ORF">MKW98_025412</name>
</gene>
<dbReference type="AlphaFoldDB" id="A0AAD4XD15"/>
<name>A0AAD4XD15_9MAGN</name>